<protein>
    <recommendedName>
        <fullName evidence="6">SLC26A/SulP transporter domain-containing protein</fullName>
    </recommendedName>
</protein>
<organism evidence="7">
    <name type="scientific">Anopheles coluzzii</name>
    <name type="common">African malaria mosquito</name>
    <dbReference type="NCBI Taxonomy" id="1518534"/>
    <lineage>
        <taxon>Eukaryota</taxon>
        <taxon>Metazoa</taxon>
        <taxon>Ecdysozoa</taxon>
        <taxon>Arthropoda</taxon>
        <taxon>Hexapoda</taxon>
        <taxon>Insecta</taxon>
        <taxon>Pterygota</taxon>
        <taxon>Neoptera</taxon>
        <taxon>Endopterygota</taxon>
        <taxon>Diptera</taxon>
        <taxon>Nematocera</taxon>
        <taxon>Culicoidea</taxon>
        <taxon>Culicidae</taxon>
        <taxon>Anophelinae</taxon>
        <taxon>Anopheles</taxon>
    </lineage>
</organism>
<dbReference type="GO" id="GO:0016020">
    <property type="term" value="C:membrane"/>
    <property type="evidence" value="ECO:0007669"/>
    <property type="project" value="UniProtKB-SubCell"/>
</dbReference>
<proteinExistence type="predicted"/>
<dbReference type="PANTHER" id="PTHR11814">
    <property type="entry name" value="SULFATE TRANSPORTER"/>
    <property type="match status" value="1"/>
</dbReference>
<evidence type="ECO:0000256" key="1">
    <source>
        <dbReference type="ARBA" id="ARBA00004141"/>
    </source>
</evidence>
<evidence type="ECO:0000256" key="5">
    <source>
        <dbReference type="SAM" id="Phobius"/>
    </source>
</evidence>
<dbReference type="Proteomes" id="UP000075882">
    <property type="component" value="Unassembled WGS sequence"/>
</dbReference>
<name>A0A8W7P1G2_ANOCL</name>
<keyword evidence="2 5" id="KW-0812">Transmembrane</keyword>
<comment type="subcellular location">
    <subcellularLocation>
        <location evidence="1">Membrane</location>
        <topology evidence="1">Multi-pass membrane protein</topology>
    </subcellularLocation>
</comment>
<feature type="transmembrane region" description="Helical" evidence="5">
    <location>
        <begin position="41"/>
        <end position="61"/>
    </location>
</feature>
<dbReference type="AlphaFoldDB" id="A0A8W7P1G2"/>
<evidence type="ECO:0000259" key="6">
    <source>
        <dbReference type="Pfam" id="PF00916"/>
    </source>
</evidence>
<dbReference type="Pfam" id="PF20398">
    <property type="entry name" value="DUF6691"/>
    <property type="match status" value="1"/>
</dbReference>
<reference evidence="7" key="1">
    <citation type="submission" date="2022-08" db="UniProtKB">
        <authorList>
            <consortium name="EnsemblMetazoa"/>
        </authorList>
    </citation>
    <scope>IDENTIFICATION</scope>
</reference>
<dbReference type="InterPro" id="IPR001902">
    <property type="entry name" value="SLC26A/SulP_fam"/>
</dbReference>
<sequence length="245" mass="25286">MAKLLSALIAGLLFGLGLLLSGMSNPAKVLGFLDVTGRWDPSLALVMAGAIAVAFFAFRRAEGQTHALLGEPMQLPDKSRLTLRLVLGSVLFGIGWGLAGICPGPGLVLAGMALPDGLWFVAAMLLGIRLLPAWLSGYRRAWLAGDITAGVVVTLLLVPQSLAYALLAGLPVEAGLYASVAPLLVYAFSGKSSAQSVGPMALTSLLTAATLSRFADAGATDYLVLAVWLALLSGLMLLAMGLARL</sequence>
<evidence type="ECO:0000313" key="7">
    <source>
        <dbReference type="EnsemblMetazoa" id="ACOM024151-PA.1"/>
    </source>
</evidence>
<evidence type="ECO:0000256" key="3">
    <source>
        <dbReference type="ARBA" id="ARBA00022989"/>
    </source>
</evidence>
<dbReference type="Pfam" id="PF00916">
    <property type="entry name" value="Sulfate_transp"/>
    <property type="match status" value="1"/>
</dbReference>
<evidence type="ECO:0000256" key="2">
    <source>
        <dbReference type="ARBA" id="ARBA00022692"/>
    </source>
</evidence>
<evidence type="ECO:0000256" key="4">
    <source>
        <dbReference type="ARBA" id="ARBA00023136"/>
    </source>
</evidence>
<feature type="domain" description="SLC26A/SulP transporter" evidence="6">
    <location>
        <begin position="143"/>
        <end position="245"/>
    </location>
</feature>
<dbReference type="GO" id="GO:0055085">
    <property type="term" value="P:transmembrane transport"/>
    <property type="evidence" value="ECO:0007669"/>
    <property type="project" value="InterPro"/>
</dbReference>
<keyword evidence="4 5" id="KW-0472">Membrane</keyword>
<feature type="transmembrane region" description="Helical" evidence="5">
    <location>
        <begin position="81"/>
        <end position="101"/>
    </location>
</feature>
<feature type="transmembrane region" description="Helical" evidence="5">
    <location>
        <begin position="222"/>
        <end position="243"/>
    </location>
</feature>
<dbReference type="EnsemblMetazoa" id="ACOM024151-RA">
    <property type="protein sequence ID" value="ACOM024151-PA.1"/>
    <property type="gene ID" value="ACOM024151"/>
</dbReference>
<keyword evidence="3 5" id="KW-1133">Transmembrane helix</keyword>
<accession>A0A8W7P1G2</accession>
<dbReference type="InterPro" id="IPR046513">
    <property type="entry name" value="DUF6691"/>
</dbReference>
<dbReference type="InterPro" id="IPR011547">
    <property type="entry name" value="SLC26A/SulP_dom"/>
</dbReference>
<feature type="transmembrane region" description="Helical" evidence="5">
    <location>
        <begin position="197"/>
        <end position="216"/>
    </location>
</feature>